<gene>
    <name evidence="3" type="ORF">PAP18089_01664</name>
</gene>
<name>A0A5E5P2Y8_9BURK</name>
<dbReference type="EMBL" id="CABPSX010000002">
    <property type="protein sequence ID" value="VVG70700.1"/>
    <property type="molecule type" value="Genomic_DNA"/>
</dbReference>
<feature type="region of interest" description="Disordered" evidence="2">
    <location>
        <begin position="59"/>
        <end position="87"/>
    </location>
</feature>
<evidence type="ECO:0000313" key="3">
    <source>
        <dbReference type="EMBL" id="VVG70700.1"/>
    </source>
</evidence>
<accession>A0A5E5P2Y8</accession>
<sequence>MNAEIVARLEKSFQRDTDELSPIAQEKLDRLAAQNEELRNRLDEVFAQVIKTLRIDANAVGENGRRRVSPSSSAAGSTSPSEKAKKP</sequence>
<organism evidence="3 4">
    <name type="scientific">Pandoraea apista</name>
    <dbReference type="NCBI Taxonomy" id="93218"/>
    <lineage>
        <taxon>Bacteria</taxon>
        <taxon>Pseudomonadati</taxon>
        <taxon>Pseudomonadota</taxon>
        <taxon>Betaproteobacteria</taxon>
        <taxon>Burkholderiales</taxon>
        <taxon>Burkholderiaceae</taxon>
        <taxon>Pandoraea</taxon>
    </lineage>
</organism>
<dbReference type="Proteomes" id="UP000364291">
    <property type="component" value="Unassembled WGS sequence"/>
</dbReference>
<reference evidence="3 4" key="1">
    <citation type="submission" date="2019-08" db="EMBL/GenBank/DDBJ databases">
        <authorList>
            <person name="Peeters C."/>
        </authorList>
    </citation>
    <scope>NUCLEOTIDE SEQUENCE [LARGE SCALE GENOMIC DNA]</scope>
    <source>
        <strain evidence="3 4">LMG 18089</strain>
    </source>
</reference>
<feature type="coiled-coil region" evidence="1">
    <location>
        <begin position="21"/>
        <end position="48"/>
    </location>
</feature>
<dbReference type="GO" id="GO:0006355">
    <property type="term" value="P:regulation of DNA-templated transcription"/>
    <property type="evidence" value="ECO:0007669"/>
    <property type="project" value="InterPro"/>
</dbReference>
<feature type="compositionally biased region" description="Low complexity" evidence="2">
    <location>
        <begin position="69"/>
        <end position="81"/>
    </location>
</feature>
<proteinExistence type="predicted"/>
<dbReference type="Gene3D" id="1.10.1220.10">
    <property type="entry name" value="Met repressor-like"/>
    <property type="match status" value="1"/>
</dbReference>
<keyword evidence="1" id="KW-0175">Coiled coil</keyword>
<evidence type="ECO:0000256" key="2">
    <source>
        <dbReference type="SAM" id="MobiDB-lite"/>
    </source>
</evidence>
<evidence type="ECO:0000256" key="1">
    <source>
        <dbReference type="SAM" id="Coils"/>
    </source>
</evidence>
<protein>
    <submittedName>
        <fullName evidence="3">Uncharacterized protein</fullName>
    </submittedName>
</protein>
<dbReference type="InterPro" id="IPR013321">
    <property type="entry name" value="Arc_rbn_hlx_hlx"/>
</dbReference>
<dbReference type="AlphaFoldDB" id="A0A5E5P2Y8"/>
<evidence type="ECO:0000313" key="4">
    <source>
        <dbReference type="Proteomes" id="UP000364291"/>
    </source>
</evidence>